<evidence type="ECO:0000313" key="2">
    <source>
        <dbReference type="Proteomes" id="UP000596742"/>
    </source>
</evidence>
<evidence type="ECO:0008006" key="3">
    <source>
        <dbReference type="Google" id="ProtNLM"/>
    </source>
</evidence>
<dbReference type="AlphaFoldDB" id="A0A8B6HJU8"/>
<proteinExistence type="predicted"/>
<protein>
    <recommendedName>
        <fullName evidence="3">Neuralized pats1</fullName>
    </recommendedName>
</protein>
<keyword evidence="2" id="KW-1185">Reference proteome</keyword>
<gene>
    <name evidence="1" type="ORF">MGAL_10B087215</name>
</gene>
<name>A0A8B6HJU8_MYTGA</name>
<reference evidence="1" key="1">
    <citation type="submission" date="2018-11" db="EMBL/GenBank/DDBJ databases">
        <authorList>
            <person name="Alioto T."/>
            <person name="Alioto T."/>
        </authorList>
    </citation>
    <scope>NUCLEOTIDE SEQUENCE</scope>
</reference>
<organism evidence="1 2">
    <name type="scientific">Mytilus galloprovincialis</name>
    <name type="common">Mediterranean mussel</name>
    <dbReference type="NCBI Taxonomy" id="29158"/>
    <lineage>
        <taxon>Eukaryota</taxon>
        <taxon>Metazoa</taxon>
        <taxon>Spiralia</taxon>
        <taxon>Lophotrochozoa</taxon>
        <taxon>Mollusca</taxon>
        <taxon>Bivalvia</taxon>
        <taxon>Autobranchia</taxon>
        <taxon>Pteriomorphia</taxon>
        <taxon>Mytilida</taxon>
        <taxon>Mytiloidea</taxon>
        <taxon>Mytilidae</taxon>
        <taxon>Mytilinae</taxon>
        <taxon>Mytilus</taxon>
    </lineage>
</organism>
<evidence type="ECO:0000313" key="1">
    <source>
        <dbReference type="EMBL" id="VDI80485.1"/>
    </source>
</evidence>
<dbReference type="EMBL" id="UYJE01010177">
    <property type="protein sequence ID" value="VDI80485.1"/>
    <property type="molecule type" value="Genomic_DNA"/>
</dbReference>
<dbReference type="InterPro" id="IPR027417">
    <property type="entry name" value="P-loop_NTPase"/>
</dbReference>
<dbReference type="Proteomes" id="UP000596742">
    <property type="component" value="Unassembled WGS sequence"/>
</dbReference>
<dbReference type="OrthoDB" id="6182476at2759"/>
<dbReference type="Gene3D" id="3.40.50.300">
    <property type="entry name" value="P-loop containing nucleotide triphosphate hydrolases"/>
    <property type="match status" value="1"/>
</dbReference>
<comment type="caution">
    <text evidence="1">The sequence shown here is derived from an EMBL/GenBank/DDBJ whole genome shotgun (WGS) entry which is preliminary data.</text>
</comment>
<accession>A0A8B6HJU8</accession>
<sequence>MVPLEEDGSGIDVFAQILRGKPDVQTNSERITMGQMTTHRQRENSKSESLVLESSSKYLSADTNRTQTFERQKLHSGILDEVRNGKYSIEIAPSDLIDFGGQNTYDMTHQLFIQHKGSFLLMFDGRFDLHNKLKDYPEGVTAASILKHWVDSILTYTADTDEIMPMILFAATHRDKCGKNIENLRKSFKEDITNLFCNHDKKNHLHLETVYFINAINENDEELKQMTNQIVIFAMKQSTWGQRRPMQWVPLELQLTNMRMRKYNILTKDHIAKVNELNEDLALNESQLEDFLNVQHSLGKLIYYPLPLLDNFVIIYPPALVNILRSFVTCSQFFPEKENLKSILHNLTVTGKIYKKDLFKLWNQDQFQQYMPNDATKEFIVQLLIHLDILIIPKAFKHTDCSNELYLVPCMIKESRPVNCFPVYNQGDKTIFLRYSLISGSIPSALTYKVIGAVLSVWPLKEENDRPCLYYKAAVLNVVEDNELRVWVDNNQILVQMTNAQSLQNMSKDVAASIQECLTWNLESCIEFYSRSFGRKIKLTDVSKLYSLEVGIPHHTDVCFISVTKVNDTDSWVCEQGCEHSTRYLRYWIFNRSQDKCEAGCTDHMNMKLMSNHLRMICFILIYLVVFVAQMEYLVGLSKDELESEPNEKHLVRLGSTFGIEKFKDYYSKLGMDATTFENIAYDFKMHGSQGIISVAMIKWKMSQPLAKKTPTMNDLFNALGDSDATHRMCKVRI</sequence>